<protein>
    <submittedName>
        <fullName evidence="5">AraC family transcriptional regulator</fullName>
    </submittedName>
</protein>
<dbReference type="PROSITE" id="PS00041">
    <property type="entry name" value="HTH_ARAC_FAMILY_1"/>
    <property type="match status" value="1"/>
</dbReference>
<dbReference type="PANTHER" id="PTHR46796:SF14">
    <property type="entry name" value="TRANSCRIPTIONAL REGULATORY PROTEIN"/>
    <property type="match status" value="1"/>
</dbReference>
<dbReference type="InterPro" id="IPR018060">
    <property type="entry name" value="HTH_AraC"/>
</dbReference>
<dbReference type="PROSITE" id="PS01124">
    <property type="entry name" value="HTH_ARAC_FAMILY_2"/>
    <property type="match status" value="1"/>
</dbReference>
<keyword evidence="6" id="KW-1185">Reference proteome</keyword>
<sequence>MPHTHHSSLHCASHALEQHIRGRKIVQGTGDAWKDVEAQIFRRAQCEDEVLVPAVAEPLLVWVMSGEAMVEERELDGEWRGNIVKAGSFYLTQTAAPYLMRWQAAPDLPFEVMHLYLGFELVSRAALSLGLNPSRLRMRDVSGAQDALINGILIGLADELQASYQQASPVFVKGLVESLTIHLLRHYTDIDRATVRKPAQLPAWKLRKALEHMDAQLIEPFGLDQLADLCGMSRFHFSRAFHNTMGQSPSRWFILRRVERAKELLCQTDMQIIEVAMGVGYDSPSHFAKVFRTETGLSPTQYRAL</sequence>
<dbReference type="SUPFAM" id="SSF46689">
    <property type="entry name" value="Homeodomain-like"/>
    <property type="match status" value="2"/>
</dbReference>
<evidence type="ECO:0000259" key="4">
    <source>
        <dbReference type="PROSITE" id="PS01124"/>
    </source>
</evidence>
<evidence type="ECO:0000256" key="1">
    <source>
        <dbReference type="ARBA" id="ARBA00023015"/>
    </source>
</evidence>
<dbReference type="InterPro" id="IPR050204">
    <property type="entry name" value="AraC_XylS_family_regulators"/>
</dbReference>
<keyword evidence="3" id="KW-0804">Transcription</keyword>
<dbReference type="PRINTS" id="PR00032">
    <property type="entry name" value="HTHARAC"/>
</dbReference>
<dbReference type="InterPro" id="IPR018062">
    <property type="entry name" value="HTH_AraC-typ_CS"/>
</dbReference>
<dbReference type="SMART" id="SM00342">
    <property type="entry name" value="HTH_ARAC"/>
    <property type="match status" value="1"/>
</dbReference>
<dbReference type="GO" id="GO:0003700">
    <property type="term" value="F:DNA-binding transcription factor activity"/>
    <property type="evidence" value="ECO:0007669"/>
    <property type="project" value="InterPro"/>
</dbReference>
<evidence type="ECO:0000313" key="5">
    <source>
        <dbReference type="EMBL" id="PRD42600.1"/>
    </source>
</evidence>
<proteinExistence type="predicted"/>
<dbReference type="GO" id="GO:0043565">
    <property type="term" value="F:sequence-specific DNA binding"/>
    <property type="evidence" value="ECO:0007669"/>
    <property type="project" value="InterPro"/>
</dbReference>
<organism evidence="5 6">
    <name type="scientific">Phyllobacterium phragmitis</name>
    <dbReference type="NCBI Taxonomy" id="2670329"/>
    <lineage>
        <taxon>Bacteria</taxon>
        <taxon>Pseudomonadati</taxon>
        <taxon>Pseudomonadota</taxon>
        <taxon>Alphaproteobacteria</taxon>
        <taxon>Hyphomicrobiales</taxon>
        <taxon>Phyllobacteriaceae</taxon>
        <taxon>Phyllobacterium</taxon>
    </lineage>
</organism>
<evidence type="ECO:0000256" key="2">
    <source>
        <dbReference type="ARBA" id="ARBA00023125"/>
    </source>
</evidence>
<dbReference type="Pfam" id="PF12833">
    <property type="entry name" value="HTH_18"/>
    <property type="match status" value="1"/>
</dbReference>
<dbReference type="Gene3D" id="1.10.10.60">
    <property type="entry name" value="Homeodomain-like"/>
    <property type="match status" value="2"/>
</dbReference>
<dbReference type="InterPro" id="IPR020449">
    <property type="entry name" value="Tscrpt_reg_AraC-type_HTH"/>
</dbReference>
<feature type="domain" description="HTH araC/xylS-type" evidence="4">
    <location>
        <begin position="207"/>
        <end position="305"/>
    </location>
</feature>
<gene>
    <name evidence="5" type="ORF">C5748_16050</name>
</gene>
<dbReference type="Proteomes" id="UP000239434">
    <property type="component" value="Unassembled WGS sequence"/>
</dbReference>
<dbReference type="PANTHER" id="PTHR46796">
    <property type="entry name" value="HTH-TYPE TRANSCRIPTIONAL ACTIVATOR RHAS-RELATED"/>
    <property type="match status" value="1"/>
</dbReference>
<evidence type="ECO:0000313" key="6">
    <source>
        <dbReference type="Proteomes" id="UP000239434"/>
    </source>
</evidence>
<dbReference type="AlphaFoldDB" id="A0A2S9IQ12"/>
<name>A0A2S9IQ12_9HYPH</name>
<keyword evidence="1" id="KW-0805">Transcription regulation</keyword>
<evidence type="ECO:0000256" key="3">
    <source>
        <dbReference type="ARBA" id="ARBA00023163"/>
    </source>
</evidence>
<reference evidence="5 6" key="1">
    <citation type="submission" date="2018-02" db="EMBL/GenBank/DDBJ databases">
        <title>The draft genome of Phyllobacterium sp. 1N-3.</title>
        <authorList>
            <person name="Liu L."/>
            <person name="Li L."/>
            <person name="Zhang X."/>
            <person name="Wang T."/>
            <person name="Liang L."/>
        </authorList>
    </citation>
    <scope>NUCLEOTIDE SEQUENCE [LARGE SCALE GENOMIC DNA]</scope>
    <source>
        <strain evidence="5 6">1N-3</strain>
    </source>
</reference>
<keyword evidence="2" id="KW-0238">DNA-binding</keyword>
<dbReference type="InterPro" id="IPR009057">
    <property type="entry name" value="Homeodomain-like_sf"/>
</dbReference>
<accession>A0A2S9IQ12</accession>
<dbReference type="EMBL" id="PVBR01000011">
    <property type="protein sequence ID" value="PRD42600.1"/>
    <property type="molecule type" value="Genomic_DNA"/>
</dbReference>
<comment type="caution">
    <text evidence="5">The sequence shown here is derived from an EMBL/GenBank/DDBJ whole genome shotgun (WGS) entry which is preliminary data.</text>
</comment>